<organism evidence="1">
    <name type="scientific">Schizaphis graminum</name>
    <name type="common">Green bug aphid</name>
    <dbReference type="NCBI Taxonomy" id="13262"/>
    <lineage>
        <taxon>Eukaryota</taxon>
        <taxon>Metazoa</taxon>
        <taxon>Ecdysozoa</taxon>
        <taxon>Arthropoda</taxon>
        <taxon>Hexapoda</taxon>
        <taxon>Insecta</taxon>
        <taxon>Pterygota</taxon>
        <taxon>Neoptera</taxon>
        <taxon>Paraneoptera</taxon>
        <taxon>Hemiptera</taxon>
        <taxon>Sternorrhyncha</taxon>
        <taxon>Aphidomorpha</taxon>
        <taxon>Aphidoidea</taxon>
        <taxon>Aphididae</taxon>
        <taxon>Aphidini</taxon>
        <taxon>Schizaphis</taxon>
    </lineage>
</organism>
<evidence type="ECO:0000313" key="1">
    <source>
        <dbReference type="EMBL" id="MBY25676.1"/>
    </source>
</evidence>
<dbReference type="EMBL" id="GGMR01013057">
    <property type="protein sequence ID" value="MBY25676.1"/>
    <property type="molecule type" value="Transcribed_RNA"/>
</dbReference>
<reference evidence="1" key="1">
    <citation type="submission" date="2018-04" db="EMBL/GenBank/DDBJ databases">
        <title>Transcriptome of Schizaphis graminum biotype I.</title>
        <authorList>
            <person name="Scully E.D."/>
            <person name="Geib S.M."/>
            <person name="Palmer N.A."/>
            <person name="Koch K."/>
            <person name="Bradshaw J."/>
            <person name="Heng-Moss T."/>
            <person name="Sarath G."/>
        </authorList>
    </citation>
    <scope>NUCLEOTIDE SEQUENCE</scope>
</reference>
<dbReference type="Gene3D" id="3.30.420.10">
    <property type="entry name" value="Ribonuclease H-like superfamily/Ribonuclease H"/>
    <property type="match status" value="1"/>
</dbReference>
<dbReference type="GO" id="GO:0003676">
    <property type="term" value="F:nucleic acid binding"/>
    <property type="evidence" value="ECO:0007669"/>
    <property type="project" value="InterPro"/>
</dbReference>
<gene>
    <name evidence="1" type="ORF">g.2120</name>
</gene>
<protein>
    <submittedName>
        <fullName evidence="1">Uncharacterized protein</fullName>
    </submittedName>
</protein>
<dbReference type="AlphaFoldDB" id="A0A2S2P9S6"/>
<dbReference type="InterPro" id="IPR036397">
    <property type="entry name" value="RNaseH_sf"/>
</dbReference>
<name>A0A2S2P9S6_SCHGA</name>
<accession>A0A2S2P9S6</accession>
<proteinExistence type="predicted"/>
<sequence>MLRTYCHAKHTNWVRWIPNIEYWINHSHHQSTGHTPAHIMLGQEPGVHITSTIQFPDYDNTINNEPVIEVVRKRLKSKAEARNQIKDQGKRFKQYKKGQQVLVKEHKLSSSEDQEIHKFFLLYKGPYTVIQSYDNNTVMPEDQNKQVIRCNIKNIKPYYTITTTEDKSLCFPPDPGITIDQSFSHPN</sequence>